<dbReference type="InterPro" id="IPR001387">
    <property type="entry name" value="Cro/C1-type_HTH"/>
</dbReference>
<evidence type="ECO:0000313" key="2">
    <source>
        <dbReference type="EMBL" id="DAD92385.1"/>
    </source>
</evidence>
<dbReference type="SUPFAM" id="SSF47413">
    <property type="entry name" value="lambda repressor-like DNA-binding domains"/>
    <property type="match status" value="1"/>
</dbReference>
<dbReference type="GO" id="GO:0003677">
    <property type="term" value="F:DNA binding"/>
    <property type="evidence" value="ECO:0007669"/>
    <property type="project" value="InterPro"/>
</dbReference>
<accession>A0A8S5NCM2</accession>
<organism evidence="2">
    <name type="scientific">Siphoviridae sp. ctzXg6</name>
    <dbReference type="NCBI Taxonomy" id="2826531"/>
    <lineage>
        <taxon>Viruses</taxon>
        <taxon>Duplodnaviria</taxon>
        <taxon>Heunggongvirae</taxon>
        <taxon>Uroviricota</taxon>
        <taxon>Caudoviricetes</taxon>
    </lineage>
</organism>
<dbReference type="Gene3D" id="1.10.260.40">
    <property type="entry name" value="lambda repressor-like DNA-binding domains"/>
    <property type="match status" value="1"/>
</dbReference>
<sequence>MSAQHQKWANLVKERLAEKKWTQSDLAQAAGLDSPGTISDLLKKGKGSVELKLKVSKLLGIREPWEKFEE</sequence>
<dbReference type="CDD" id="cd00093">
    <property type="entry name" value="HTH_XRE"/>
    <property type="match status" value="1"/>
</dbReference>
<proteinExistence type="predicted"/>
<dbReference type="EMBL" id="BK015133">
    <property type="protein sequence ID" value="DAD92385.1"/>
    <property type="molecule type" value="Genomic_DNA"/>
</dbReference>
<dbReference type="PROSITE" id="PS50943">
    <property type="entry name" value="HTH_CROC1"/>
    <property type="match status" value="1"/>
</dbReference>
<dbReference type="InterPro" id="IPR010982">
    <property type="entry name" value="Lambda_DNA-bd_dom_sf"/>
</dbReference>
<name>A0A8S5NCM2_9CAUD</name>
<reference evidence="2" key="1">
    <citation type="journal article" date="2021" name="Proc. Natl. Acad. Sci. U.S.A.">
        <title>A Catalog of Tens of Thousands of Viruses from Human Metagenomes Reveals Hidden Associations with Chronic Diseases.</title>
        <authorList>
            <person name="Tisza M.J."/>
            <person name="Buck C.B."/>
        </authorList>
    </citation>
    <scope>NUCLEOTIDE SEQUENCE</scope>
    <source>
        <strain evidence="2">CtzXg6</strain>
    </source>
</reference>
<evidence type="ECO:0000259" key="1">
    <source>
        <dbReference type="PROSITE" id="PS50943"/>
    </source>
</evidence>
<feature type="domain" description="HTH cro/C1-type" evidence="1">
    <location>
        <begin position="12"/>
        <end position="68"/>
    </location>
</feature>
<protein>
    <submittedName>
        <fullName evidence="2">SOS-response transcriptional repressor</fullName>
    </submittedName>
</protein>
<dbReference type="SMART" id="SM00530">
    <property type="entry name" value="HTH_XRE"/>
    <property type="match status" value="1"/>
</dbReference>